<dbReference type="AlphaFoldDB" id="A0A5C6XPI9"/>
<organism evidence="2 3">
    <name type="scientific">Lujinxingia vulgaris</name>
    <dbReference type="NCBI Taxonomy" id="2600176"/>
    <lineage>
        <taxon>Bacteria</taxon>
        <taxon>Deltaproteobacteria</taxon>
        <taxon>Bradymonadales</taxon>
        <taxon>Lujinxingiaceae</taxon>
        <taxon>Lujinxingia</taxon>
    </lineage>
</organism>
<reference evidence="2 3" key="1">
    <citation type="submission" date="2019-08" db="EMBL/GenBank/DDBJ databases">
        <title>Bradymonadales sp. TMQ4.</title>
        <authorList>
            <person name="Liang Q."/>
        </authorList>
    </citation>
    <scope>NUCLEOTIDE SEQUENCE [LARGE SCALE GENOMIC DNA]</scope>
    <source>
        <strain evidence="2 3">TMQ4</strain>
    </source>
</reference>
<protein>
    <recommendedName>
        <fullName evidence="4">Dickkopf N-terminal cysteine-rich domain-containing protein</fullName>
    </recommendedName>
</protein>
<accession>A0A5C6XPI9</accession>
<dbReference type="EMBL" id="VOSM01000001">
    <property type="protein sequence ID" value="TXD39309.1"/>
    <property type="molecule type" value="Genomic_DNA"/>
</dbReference>
<dbReference type="Proteomes" id="UP000321412">
    <property type="component" value="Unassembled WGS sequence"/>
</dbReference>
<evidence type="ECO:0008006" key="4">
    <source>
        <dbReference type="Google" id="ProtNLM"/>
    </source>
</evidence>
<proteinExistence type="predicted"/>
<feature type="signal peptide" evidence="1">
    <location>
        <begin position="1"/>
        <end position="28"/>
    </location>
</feature>
<comment type="caution">
    <text evidence="2">The sequence shown here is derived from an EMBL/GenBank/DDBJ whole genome shotgun (WGS) entry which is preliminary data.</text>
</comment>
<name>A0A5C6XPI9_9DELT</name>
<dbReference type="OrthoDB" id="5510963at2"/>
<dbReference type="RefSeq" id="WP_146979738.1">
    <property type="nucleotide sequence ID" value="NZ_VOSM01000001.1"/>
</dbReference>
<dbReference type="PROSITE" id="PS51257">
    <property type="entry name" value="PROKAR_LIPOPROTEIN"/>
    <property type="match status" value="1"/>
</dbReference>
<evidence type="ECO:0000313" key="2">
    <source>
        <dbReference type="EMBL" id="TXD39309.1"/>
    </source>
</evidence>
<evidence type="ECO:0000313" key="3">
    <source>
        <dbReference type="Proteomes" id="UP000321412"/>
    </source>
</evidence>
<gene>
    <name evidence="2" type="ORF">FRC98_02615</name>
</gene>
<keyword evidence="3" id="KW-1185">Reference proteome</keyword>
<feature type="chain" id="PRO_5022671100" description="Dickkopf N-terminal cysteine-rich domain-containing protein" evidence="1">
    <location>
        <begin position="29"/>
        <end position="193"/>
    </location>
</feature>
<keyword evidence="1" id="KW-0732">Signal</keyword>
<evidence type="ECO:0000256" key="1">
    <source>
        <dbReference type="SAM" id="SignalP"/>
    </source>
</evidence>
<sequence>MLRRSDLLIRHGAALLLSTLMVACSSDAEPACQSDLDCFDGEACQGGSCTAVVCLDPARACNPDQGPACCPGTYCAYDEPCNVTTEEGCFTRGRCEAKRQPGEPCDDASQCAGPGAFCAGPAEGPATCQVASEALDQERCVMNADCSNADGIRRACEDTYCRRMSGEPCDDDAQCTSNLCTIRLGSVSDLRCT</sequence>